<evidence type="ECO:0000313" key="2">
    <source>
        <dbReference type="EMBL" id="QAR31259.1"/>
    </source>
</evidence>
<evidence type="ECO:0000313" key="3">
    <source>
        <dbReference type="Proteomes" id="UP000287701"/>
    </source>
</evidence>
<sequence>MQVSRNILALGLAFLIVVANAIFGYYFAPDEITITPLIVSSTALLVCFGTKNLRLIYIAIWTYIFLGLNDILIKLFGGGMHDSLGQTLINSASWIGLVPVLIILITKLIKTKNIETTTERVEAFILFVILVIIHFVLFLNLGQGRCLNC</sequence>
<feature type="transmembrane region" description="Helical" evidence="1">
    <location>
        <begin position="121"/>
        <end position="141"/>
    </location>
</feature>
<feature type="transmembrane region" description="Helical" evidence="1">
    <location>
        <begin position="88"/>
        <end position="109"/>
    </location>
</feature>
<organism evidence="2 3">
    <name type="scientific">Ornithobacterium rhinotracheale</name>
    <dbReference type="NCBI Taxonomy" id="28251"/>
    <lineage>
        <taxon>Bacteria</taxon>
        <taxon>Pseudomonadati</taxon>
        <taxon>Bacteroidota</taxon>
        <taxon>Flavobacteriia</taxon>
        <taxon>Flavobacteriales</taxon>
        <taxon>Weeksellaceae</taxon>
        <taxon>Ornithobacterium</taxon>
    </lineage>
</organism>
<proteinExistence type="predicted"/>
<keyword evidence="1" id="KW-0472">Membrane</keyword>
<dbReference type="OrthoDB" id="1372856at2"/>
<feature type="transmembrane region" description="Helical" evidence="1">
    <location>
        <begin position="7"/>
        <end position="26"/>
    </location>
</feature>
<keyword evidence="1" id="KW-0812">Transmembrane</keyword>
<keyword evidence="1" id="KW-1133">Transmembrane helix</keyword>
<dbReference type="EMBL" id="CP035107">
    <property type="protein sequence ID" value="QAR31259.1"/>
    <property type="molecule type" value="Genomic_DNA"/>
</dbReference>
<feature type="transmembrane region" description="Helical" evidence="1">
    <location>
        <begin position="32"/>
        <end position="48"/>
    </location>
</feature>
<dbReference type="Proteomes" id="UP000287701">
    <property type="component" value="Chromosome"/>
</dbReference>
<accession>A0A410JTC5</accession>
<feature type="transmembrane region" description="Helical" evidence="1">
    <location>
        <begin position="55"/>
        <end position="76"/>
    </location>
</feature>
<name>A0A410JTC5_ORNRH</name>
<evidence type="ECO:0000256" key="1">
    <source>
        <dbReference type="SAM" id="Phobius"/>
    </source>
</evidence>
<dbReference type="RefSeq" id="WP_128501696.1">
    <property type="nucleotide sequence ID" value="NZ_CP035107.1"/>
</dbReference>
<dbReference type="AlphaFoldDB" id="A0A410JTC5"/>
<reference evidence="2 3" key="1">
    <citation type="submission" date="2019-01" db="EMBL/GenBank/DDBJ databases">
        <title>Whole Genome of Ornithobacterium rhinotracheale FARPER-174b.</title>
        <authorList>
            <person name="Tataje-Lavanda L.A."/>
            <person name="Montalvan A."/>
            <person name="Montesinos R."/>
            <person name="Zimic M."/>
            <person name="Fernandez-Sanchez M."/>
            <person name="Fernandez-Diaz M."/>
        </authorList>
    </citation>
    <scope>NUCLEOTIDE SEQUENCE [LARGE SCALE GENOMIC DNA]</scope>
    <source>
        <strain evidence="2 3">FARPER-174b</strain>
    </source>
</reference>
<gene>
    <name evidence="2" type="ORF">EQP59_07875</name>
</gene>
<protein>
    <submittedName>
        <fullName evidence="2">Uncharacterized protein</fullName>
    </submittedName>
</protein>